<keyword evidence="1" id="KW-0472">Membrane</keyword>
<dbReference type="Pfam" id="PF09608">
    <property type="entry name" value="Alph_Pro_TM"/>
    <property type="match status" value="1"/>
</dbReference>
<evidence type="ECO:0008006" key="4">
    <source>
        <dbReference type="Google" id="ProtNLM"/>
    </source>
</evidence>
<accession>A0A6M1TV96</accession>
<evidence type="ECO:0000313" key="3">
    <source>
        <dbReference type="Proteomes" id="UP000474758"/>
    </source>
</evidence>
<gene>
    <name evidence="2" type="ORF">G5V65_15530</name>
</gene>
<proteinExistence type="predicted"/>
<keyword evidence="3" id="KW-1185">Reference proteome</keyword>
<organism evidence="2 3">
    <name type="scientific">Paragemmobacter kunshanensis</name>
    <dbReference type="NCBI Taxonomy" id="2583234"/>
    <lineage>
        <taxon>Bacteria</taxon>
        <taxon>Pseudomonadati</taxon>
        <taxon>Pseudomonadota</taxon>
        <taxon>Alphaproteobacteria</taxon>
        <taxon>Rhodobacterales</taxon>
        <taxon>Paracoccaceae</taxon>
        <taxon>Paragemmobacter</taxon>
    </lineage>
</organism>
<dbReference type="AlphaFoldDB" id="A0A6M1TV96"/>
<evidence type="ECO:0000313" key="2">
    <source>
        <dbReference type="EMBL" id="NGQ92308.1"/>
    </source>
</evidence>
<dbReference type="EMBL" id="JAALFE010000016">
    <property type="protein sequence ID" value="NGQ92308.1"/>
    <property type="molecule type" value="Genomic_DNA"/>
</dbReference>
<protein>
    <recommendedName>
        <fullName evidence="4">TIGR02186 family protein</fullName>
    </recommendedName>
</protein>
<dbReference type="RefSeq" id="WP_165051839.1">
    <property type="nucleotide sequence ID" value="NZ_JAALFE010000016.1"/>
</dbReference>
<dbReference type="Proteomes" id="UP000474758">
    <property type="component" value="Unassembled WGS sequence"/>
</dbReference>
<feature type="transmembrane region" description="Helical" evidence="1">
    <location>
        <begin position="234"/>
        <end position="258"/>
    </location>
</feature>
<name>A0A6M1TV96_9RHOB</name>
<sequence>MSGAGLRQGLGIVALAMGAAGSPAPAAESIVAGLSQNRVSITADFDGSEILVYGAVKRNAPLPEGAMEVIITVEGPATPVTIRKKDRRAGIWINTEAVHIDAAPSFYAVVTTGPLRQILSETEDLRHRITLPRVIRAIGAANESGSPTEFIEAMQRIRIGESRYRVLQGAVEFTEQTLFRADVVLPSNLTEGEYRVRIFLTRGGRVVDAQDRVVGVRKEGLERFLFSLARSQPWLYGLLSLVMAAGAGWAASVGFGILRR</sequence>
<keyword evidence="1" id="KW-1133">Transmembrane helix</keyword>
<evidence type="ECO:0000256" key="1">
    <source>
        <dbReference type="SAM" id="Phobius"/>
    </source>
</evidence>
<dbReference type="InterPro" id="IPR019088">
    <property type="entry name" value="CHP02186-rel_TM"/>
</dbReference>
<reference evidence="2 3" key="1">
    <citation type="submission" date="2020-02" db="EMBL/GenBank/DDBJ databases">
        <title>Rhodobacter translucens sp. nov., a novel bacterium isolated from activated sludge.</title>
        <authorList>
            <person name="Liu J."/>
        </authorList>
    </citation>
    <scope>NUCLEOTIDE SEQUENCE [LARGE SCALE GENOMIC DNA]</scope>
    <source>
        <strain evidence="2 3">HX-7-19</strain>
    </source>
</reference>
<keyword evidence="1" id="KW-0812">Transmembrane</keyword>
<comment type="caution">
    <text evidence="2">The sequence shown here is derived from an EMBL/GenBank/DDBJ whole genome shotgun (WGS) entry which is preliminary data.</text>
</comment>